<sequence>MFPFNTPYNHLLHWAFIFFAAPWLYSYFNEQNRLDSMSVEQAIVKSWDRVISQPSIKFRKVVVGINCNVDVIVSGVGMVNKLNLSSSEVCDHEVMNSLKDLYETFIYFFSRGAPAERYMGEEEAFEKLVATAELKNQRAHYSIGGNAALMAQQIASSFPLTTAYLVGPIGPRSQALLHPSIQRNNSTRIVQDEMHVILEYKQGEIQGEYVSPASSRFITSHDQYSGSSVVIEMFFKAIAQYRPDLVVFSGIHLLEAQQRQVRLEKLRLIKRSLMQVNPLIPIHMELGSMGDASHAHEVLYRIIPYVDSLSINEQELAFISKVGNGPYQEQYPVRAGALHAYKVVEMLYWLLTTLGHDKNNPAAKNYNYRLQRIHFQCLTYHIVVSRGTDWSNLGAGLAAGARLAGRQSCNLGNDKYGNDKLEIRSGSSVLLDKQIDKVYQFNQHNPLASWMRNEVVFIYTPVLVCKYPQQTVGVNPVRQKSFPGEKSEVSRWRGLKQKRQVFFCLSCCFFYFSFGDEISTMRVFILSICILALGGAQDPNAGQPPQNAQAQAPNANQQNIGNGPQLVHKVECRGDLDKYCKKAIAQLPPNEVLSDMAALECLQEAGYSETEKLTPDCAQAVWEFKIVLTQDARFIGAIKHFCDNEIKANPGIAACANDQRPGYALSCIMDFAHTMDQNTQCFQFLVRTERLAFSDFRLVAPFVEKCGPTVGNLGCGTLTKPSAHQGARYPHSQGSVLECLIDKMVNIPKDPVKAEVVKNLPLECRKEVMRIAELQSEDWHMDRPLYFACREDRERFCSEVQGGEGRVFQCLMDHKDDKLMEPECGKILSERAGLMGQDYRLAHPLLKGCKNEMKAYQCTPQVGFERSQNFHLSWVLLCLENGHHHFTKQQHDKQQAEKDKKEPQATPDLMPFTPECTHEMQQHRAMMVSEFRMSPELVMTCAQEIDKYCSPKGDLETAGKTVHCLMAHAEARDEKKTLGPQCVNALKDLMKVADVGSDYRVDKVLWQSCRPLIEGKCKMDAVSEAQTLSCLMSNLDGPDMTDDCEDRLLEVQYFMARDWSLDPQLYEACQKDAIERCSAVDNWHQNQPKEQRPDPGPQVLACLYRNSYDEEKPLVQECQNQVHRVLRERAQRVNLIPDIEESCREALSEYCSQNVKPQEEMNCLQKQFEAPQFKEKHSKCHEEIYKFTQMESKDTKLNRLLTMACRPVIDVYCKQLMNEDIDHGDVMMCLSQHKDAHEMNGKCRSYVQHFELISMRDYHFNYKFTQACKPDIDVYCSAFGNDEGAIIRCLSNIMFEHKVLGENKDLRKECKKQLRNAFLQQEQFDDKEHMKDVDPVMMNACSKDLNRFQCNNQNTFEGVVECLRSHFDELDTECKRYVFQRQQVEAADNSFDNELQKTCSYDINKYCRSQNDDKVLDCLSNTKIVRLLQRGCQQLVKERMLERLEDDRLNPGLLAACKSEAETHCPEEYRRLNSPQRSKDALEPAIANCLRAKYTQFNSQVHLGPQCKDEVSKLILEGEFDVTLDPQLYKACKGIINRHCSNIILTKGGNFDSVLECLKADLYTNQISDRNCAAQLIRRTQESLVDIHMDPSLHEACSVDVQRICRDVPPGQGRIITCLIDALDVPQTPMSSGCRTKLVERKKLWNIAHDEYKMELPETWAEAYEAIANHPQRTSILTVTGVVLMVLLLIGCCCGRLTKRQYSELKNR</sequence>
<proteinExistence type="predicted"/>
<dbReference type="InterPro" id="IPR001893">
    <property type="entry name" value="Cys-rich_GLG1_repeat"/>
</dbReference>
<evidence type="ECO:0000256" key="9">
    <source>
        <dbReference type="ARBA" id="ARBA00022989"/>
    </source>
</evidence>
<comment type="subcellular location">
    <subcellularLocation>
        <location evidence="1">Membrane</location>
        <topology evidence="1">Single-pass type I membrane protein</topology>
    </subcellularLocation>
</comment>
<dbReference type="Proteomes" id="UP000614601">
    <property type="component" value="Unassembled WGS sequence"/>
</dbReference>
<evidence type="ECO:0000313" key="17">
    <source>
        <dbReference type="Proteomes" id="UP000614601"/>
    </source>
</evidence>
<keyword evidence="8" id="KW-0460">Magnesium</keyword>
<gene>
    <name evidence="16" type="ORF">BOKJ2_LOCUS3958</name>
</gene>
<dbReference type="PANTHER" id="PTHR11884:SF1">
    <property type="entry name" value="GOLGI APPARATUS PROTEIN 1"/>
    <property type="match status" value="1"/>
</dbReference>
<feature type="repeat" description="Cys-rich GLG1" evidence="13">
    <location>
        <begin position="1238"/>
        <end position="1298"/>
    </location>
</feature>
<keyword evidence="3 15" id="KW-0812">Transmembrane</keyword>
<dbReference type="InterPro" id="IPR039728">
    <property type="entry name" value="GLG1"/>
</dbReference>
<feature type="transmembrane region" description="Helical" evidence="15">
    <location>
        <begin position="1676"/>
        <end position="1698"/>
    </location>
</feature>
<feature type="repeat" description="Cys-rich GLG1" evidence="13">
    <location>
        <begin position="1567"/>
        <end position="1627"/>
    </location>
</feature>
<evidence type="ECO:0000256" key="15">
    <source>
        <dbReference type="SAM" id="Phobius"/>
    </source>
</evidence>
<comment type="caution">
    <text evidence="16">The sequence shown here is derived from an EMBL/GenBank/DDBJ whole genome shotgun (WGS) entry which is preliminary data.</text>
</comment>
<keyword evidence="11" id="KW-0324">Glycolysis</keyword>
<keyword evidence="9 15" id="KW-1133">Transmembrane helix</keyword>
<evidence type="ECO:0000313" key="16">
    <source>
        <dbReference type="EMBL" id="CAD5211950.1"/>
    </source>
</evidence>
<evidence type="ECO:0000256" key="4">
    <source>
        <dbReference type="ARBA" id="ARBA00022723"/>
    </source>
</evidence>
<dbReference type="Proteomes" id="UP000783686">
    <property type="component" value="Unassembled WGS sequence"/>
</dbReference>
<evidence type="ECO:0000256" key="14">
    <source>
        <dbReference type="SAM" id="MobiDB-lite"/>
    </source>
</evidence>
<dbReference type="EMBL" id="CAJFDH010000002">
    <property type="protein sequence ID" value="CAD5211950.1"/>
    <property type="molecule type" value="Genomic_DNA"/>
</dbReference>
<evidence type="ECO:0000256" key="6">
    <source>
        <dbReference type="ARBA" id="ARBA00022737"/>
    </source>
</evidence>
<dbReference type="GO" id="GO:0006096">
    <property type="term" value="P:glycolytic process"/>
    <property type="evidence" value="ECO:0007669"/>
    <property type="project" value="UniProtKB-KW"/>
</dbReference>
<dbReference type="InterPro" id="IPR029056">
    <property type="entry name" value="Ribokinase-like"/>
</dbReference>
<dbReference type="InterPro" id="IPR007666">
    <property type="entry name" value="ADP_PFK/GK"/>
</dbReference>
<keyword evidence="6" id="KW-0677">Repeat</keyword>
<feature type="repeat" description="Cys-rich GLG1" evidence="13">
    <location>
        <begin position="759"/>
        <end position="819"/>
    </location>
</feature>
<dbReference type="GO" id="GO:0017134">
    <property type="term" value="F:fibroblast growth factor binding"/>
    <property type="evidence" value="ECO:0007669"/>
    <property type="project" value="TreeGrafter"/>
</dbReference>
<feature type="compositionally biased region" description="Basic and acidic residues" evidence="14">
    <location>
        <begin position="889"/>
        <end position="903"/>
    </location>
</feature>
<reference evidence="16" key="1">
    <citation type="submission" date="2020-09" db="EMBL/GenBank/DDBJ databases">
        <authorList>
            <person name="Kikuchi T."/>
        </authorList>
    </citation>
    <scope>NUCLEOTIDE SEQUENCE</scope>
    <source>
        <strain evidence="16">SH1</strain>
    </source>
</reference>
<dbReference type="GO" id="GO:0016301">
    <property type="term" value="F:kinase activity"/>
    <property type="evidence" value="ECO:0007669"/>
    <property type="project" value="UniProtKB-KW"/>
</dbReference>
<dbReference type="SUPFAM" id="SSF53613">
    <property type="entry name" value="Ribokinase-like"/>
    <property type="match status" value="1"/>
</dbReference>
<keyword evidence="4" id="KW-0479">Metal-binding</keyword>
<keyword evidence="10 15" id="KW-0472">Membrane</keyword>
<feature type="repeat" description="Cys-rich GLG1" evidence="13">
    <location>
        <begin position="911"/>
        <end position="973"/>
    </location>
</feature>
<keyword evidence="7" id="KW-0418">Kinase</keyword>
<dbReference type="Gene3D" id="3.40.1190.20">
    <property type="match status" value="1"/>
</dbReference>
<evidence type="ECO:0000256" key="8">
    <source>
        <dbReference type="ARBA" id="ARBA00022842"/>
    </source>
</evidence>
<evidence type="ECO:0000256" key="2">
    <source>
        <dbReference type="ARBA" id="ARBA00022679"/>
    </source>
</evidence>
<dbReference type="Pfam" id="PF00839">
    <property type="entry name" value="Cys_rich_FGFR"/>
    <property type="match status" value="13"/>
</dbReference>
<protein>
    <recommendedName>
        <fullName evidence="18">Golgi apparatus protein 1</fullName>
    </recommendedName>
</protein>
<evidence type="ECO:0008006" key="18">
    <source>
        <dbReference type="Google" id="ProtNLM"/>
    </source>
</evidence>
<feature type="region of interest" description="Disordered" evidence="14">
    <location>
        <begin position="888"/>
        <end position="911"/>
    </location>
</feature>
<dbReference type="PANTHER" id="PTHR11884">
    <property type="entry name" value="SELECTIN LIGAND RELATED"/>
    <property type="match status" value="1"/>
</dbReference>
<evidence type="ECO:0000256" key="12">
    <source>
        <dbReference type="ARBA" id="ARBA00023180"/>
    </source>
</evidence>
<organism evidence="16 17">
    <name type="scientific">Bursaphelenchus okinawaensis</name>
    <dbReference type="NCBI Taxonomy" id="465554"/>
    <lineage>
        <taxon>Eukaryota</taxon>
        <taxon>Metazoa</taxon>
        <taxon>Ecdysozoa</taxon>
        <taxon>Nematoda</taxon>
        <taxon>Chromadorea</taxon>
        <taxon>Rhabditida</taxon>
        <taxon>Tylenchina</taxon>
        <taxon>Tylenchomorpha</taxon>
        <taxon>Aphelenchoidea</taxon>
        <taxon>Aphelenchoididae</taxon>
        <taxon>Bursaphelenchus</taxon>
    </lineage>
</organism>
<evidence type="ECO:0000256" key="3">
    <source>
        <dbReference type="ARBA" id="ARBA00022692"/>
    </source>
</evidence>
<dbReference type="GO" id="GO:0046872">
    <property type="term" value="F:metal ion binding"/>
    <property type="evidence" value="ECO:0007669"/>
    <property type="project" value="UniProtKB-KW"/>
</dbReference>
<dbReference type="PROSITE" id="PS51289">
    <property type="entry name" value="GLG1_C_RICH"/>
    <property type="match status" value="7"/>
</dbReference>
<evidence type="ECO:0000256" key="11">
    <source>
        <dbReference type="ARBA" id="ARBA00023152"/>
    </source>
</evidence>
<evidence type="ECO:0000256" key="5">
    <source>
        <dbReference type="ARBA" id="ARBA00022729"/>
    </source>
</evidence>
<name>A0A811K8Z5_9BILA</name>
<evidence type="ECO:0000256" key="7">
    <source>
        <dbReference type="ARBA" id="ARBA00022777"/>
    </source>
</evidence>
<accession>A0A811K8Z5</accession>
<keyword evidence="2" id="KW-0808">Transferase</keyword>
<evidence type="ECO:0000256" key="10">
    <source>
        <dbReference type="ARBA" id="ARBA00023136"/>
    </source>
</evidence>
<evidence type="ECO:0000256" key="13">
    <source>
        <dbReference type="PROSITE-ProRule" id="PRU00622"/>
    </source>
</evidence>
<dbReference type="PROSITE" id="PS51255">
    <property type="entry name" value="ADPK"/>
    <property type="match status" value="1"/>
</dbReference>
<dbReference type="InterPro" id="IPR017873">
    <property type="entry name" value="Cys-rich_GLG1_repeat_euk"/>
</dbReference>
<dbReference type="GO" id="GO:0000139">
    <property type="term" value="C:Golgi membrane"/>
    <property type="evidence" value="ECO:0007669"/>
    <property type="project" value="InterPro"/>
</dbReference>
<dbReference type="EMBL" id="CAJFCW020000002">
    <property type="protein sequence ID" value="CAG9094765.1"/>
    <property type="molecule type" value="Genomic_DNA"/>
</dbReference>
<feature type="repeat" description="Cys-rich GLG1" evidence="13">
    <location>
        <begin position="1369"/>
        <end position="1427"/>
    </location>
</feature>
<keyword evidence="17" id="KW-1185">Reference proteome</keyword>
<feature type="repeat" description="Cys-rich GLG1" evidence="13">
    <location>
        <begin position="1502"/>
        <end position="1566"/>
    </location>
</feature>
<dbReference type="Pfam" id="PF04587">
    <property type="entry name" value="ADP_PFK_GK"/>
    <property type="match status" value="1"/>
</dbReference>
<dbReference type="OrthoDB" id="2015434at2759"/>
<dbReference type="GO" id="GO:0016773">
    <property type="term" value="F:phosphotransferase activity, alcohol group as acceptor"/>
    <property type="evidence" value="ECO:0007669"/>
    <property type="project" value="InterPro"/>
</dbReference>
<evidence type="ECO:0000256" key="1">
    <source>
        <dbReference type="ARBA" id="ARBA00004479"/>
    </source>
</evidence>
<feature type="repeat" description="Cys-rich GLG1" evidence="13">
    <location>
        <begin position="1039"/>
        <end position="1111"/>
    </location>
</feature>
<keyword evidence="12" id="KW-0325">Glycoprotein</keyword>
<keyword evidence="5" id="KW-0732">Signal</keyword>